<evidence type="ECO:0000313" key="2">
    <source>
        <dbReference type="Proteomes" id="UP001060085"/>
    </source>
</evidence>
<evidence type="ECO:0000313" key="1">
    <source>
        <dbReference type="EMBL" id="KAI5681554.1"/>
    </source>
</evidence>
<proteinExistence type="predicted"/>
<organism evidence="1 2">
    <name type="scientific">Catharanthus roseus</name>
    <name type="common">Madagascar periwinkle</name>
    <name type="synonym">Vinca rosea</name>
    <dbReference type="NCBI Taxonomy" id="4058"/>
    <lineage>
        <taxon>Eukaryota</taxon>
        <taxon>Viridiplantae</taxon>
        <taxon>Streptophyta</taxon>
        <taxon>Embryophyta</taxon>
        <taxon>Tracheophyta</taxon>
        <taxon>Spermatophyta</taxon>
        <taxon>Magnoliopsida</taxon>
        <taxon>eudicotyledons</taxon>
        <taxon>Gunneridae</taxon>
        <taxon>Pentapetalae</taxon>
        <taxon>asterids</taxon>
        <taxon>lamiids</taxon>
        <taxon>Gentianales</taxon>
        <taxon>Apocynaceae</taxon>
        <taxon>Rauvolfioideae</taxon>
        <taxon>Vinceae</taxon>
        <taxon>Catharanthinae</taxon>
        <taxon>Catharanthus</taxon>
    </lineage>
</organism>
<name>A0ACC0C9T2_CATRO</name>
<protein>
    <submittedName>
        <fullName evidence="1">Uncharacterized protein</fullName>
    </submittedName>
</protein>
<comment type="caution">
    <text evidence="1">The sequence shown here is derived from an EMBL/GenBank/DDBJ whole genome shotgun (WGS) entry which is preliminary data.</text>
</comment>
<dbReference type="EMBL" id="CM044701">
    <property type="protein sequence ID" value="KAI5681554.1"/>
    <property type="molecule type" value="Genomic_DNA"/>
</dbReference>
<reference evidence="2" key="1">
    <citation type="journal article" date="2023" name="Nat. Plants">
        <title>Single-cell RNA sequencing provides a high-resolution roadmap for understanding the multicellular compartmentation of specialized metabolism.</title>
        <authorList>
            <person name="Sun S."/>
            <person name="Shen X."/>
            <person name="Li Y."/>
            <person name="Li Y."/>
            <person name="Wang S."/>
            <person name="Li R."/>
            <person name="Zhang H."/>
            <person name="Shen G."/>
            <person name="Guo B."/>
            <person name="Wei J."/>
            <person name="Xu J."/>
            <person name="St-Pierre B."/>
            <person name="Chen S."/>
            <person name="Sun C."/>
        </authorList>
    </citation>
    <scope>NUCLEOTIDE SEQUENCE [LARGE SCALE GENOMIC DNA]</scope>
</reference>
<accession>A0ACC0C9T2</accession>
<keyword evidence="2" id="KW-1185">Reference proteome</keyword>
<dbReference type="Proteomes" id="UP001060085">
    <property type="component" value="Linkage Group LG01"/>
</dbReference>
<sequence length="1143" mass="123674">MECLKVIPRSACAAFAPDGPFLAAGTMAGAVDLQFSSSANLDIFKLDFVPDGRDGKEHRELYPSGSAPSSERFHRLTWGKAPSESEEFQFGLIAGGLADGNIGLWNPKALISNQSSTRNSEAIEDAFICHLSHHRGPVRGLEFNPTKPNLLASGADEGEISIWDLSNPTAPSHFPPLRGSGSQAQGEISFVSWNSKAQHIFASTSYNGTTVVWDLKKQKPVLSFVDPVRRRCSVLQWNPDLPTQLIVASDEDSSPCLRLWDLRHVMSPVKEFSGHTKGVIAMSWCHIDSSYLLTCAKDNRTICWDVVSGEIAAELPAATNWNFDVHWYPRIPGVISASSFDGKIGLYNIEGCGRYGTAESNFGTAPLRAPNWYKRKAGVSFGFGGKLVSFRTADTHGSAGSSEVYVHNIVTEDSLLNRSAEFEAAIQNGDRSSLRLLCEKKTLESESEDEREIWSFLRVMFEDDGTARTKLLSHLGFSPPPEEKVTTENDIAEQVDALGLKDSVAGGEVLSGSKGATPYTIDNGLDPLEFFNNLSPKADTPLSVSGNQFDTDDTAPVEEASGQEIEGQGDAADSSFDEAVQHALVVGDYKGAVSQCISAGRMADALVIAHVGGASLWESTRDQYLKTSRSSYLKVVAAMVNNDLKSLVNTRPLKSWKETIALICTFAQQEEWTLLCDTLASRLMAAGNTLAATLCYICAGNIDKTVEIWSRNLASEHDGKSYVDRLQDLMEKTTVLALATGQKQFSAALCKLVEKYAEILASQGLLGTAMEYLKLMGSEELSPELAVLRGRIALSIEQDNKVPKSTSLEDLQQQSLSAYSIDQSSYGAADASNSYYQETTPSQLQSGVSSSPYPENYQQSFDSSYVRGYNTAAPTYQVAPSHQVQQPNIFVPSPVPQIPQGNFAPPPVTAQPAHKPFVPANPPMLRNVEQYQQPTLGSQLYPGASNPGYQSGPPGMGAFGPTATVTGPTPQQIPQVAAPNPTSRGFMPISSAGVQRPGMSPMQPPSPQTAPVQNPVTPAAPPPTVQTADTSNVPGHQKPVVTTLTRLFNETCEALGGARANPAKKREIEDNSKKIGALFVKLNSGDISKNAAEKLVQLCQALDNGDFSTALQIQVQLTTSDWDECHFWLATLKRMIKTRQNLR</sequence>
<gene>
    <name evidence="1" type="ORF">M9H77_02782</name>
</gene>